<dbReference type="KEGG" id="sdyn:Mal52_59100"/>
<evidence type="ECO:0000313" key="3">
    <source>
        <dbReference type="Proteomes" id="UP000319383"/>
    </source>
</evidence>
<feature type="compositionally biased region" description="Basic residues" evidence="1">
    <location>
        <begin position="130"/>
        <end position="140"/>
    </location>
</feature>
<dbReference type="Proteomes" id="UP000319383">
    <property type="component" value="Chromosome"/>
</dbReference>
<evidence type="ECO:0000313" key="2">
    <source>
        <dbReference type="EMBL" id="QDU47381.1"/>
    </source>
</evidence>
<dbReference type="RefSeq" id="WP_145380209.1">
    <property type="nucleotide sequence ID" value="NZ_CP036276.1"/>
</dbReference>
<proteinExistence type="predicted"/>
<sequence length="164" mass="18733">MLFVIDKPHFQRVIAIVRDDRRKKDQGLAGPFLRLEARDDFLKLDGLEVSGKIPATVYEPGVLFLKATLFRRLLPTFKGEKCLTIQVTGDELLMGYVRLPLEANEMLLYPNPNQAPPVHPGGNTLEKPAPVKRKRKRRRGRRWCAGQLTLWPDFDIEVSQDDNG</sequence>
<accession>A0A517ZY22</accession>
<dbReference type="EMBL" id="CP036276">
    <property type="protein sequence ID" value="QDU47381.1"/>
    <property type="molecule type" value="Genomic_DNA"/>
</dbReference>
<dbReference type="AlphaFoldDB" id="A0A517ZY22"/>
<name>A0A517ZY22_9PLAN</name>
<organism evidence="2 3">
    <name type="scientific">Symmachiella dynata</name>
    <dbReference type="NCBI Taxonomy" id="2527995"/>
    <lineage>
        <taxon>Bacteria</taxon>
        <taxon>Pseudomonadati</taxon>
        <taxon>Planctomycetota</taxon>
        <taxon>Planctomycetia</taxon>
        <taxon>Planctomycetales</taxon>
        <taxon>Planctomycetaceae</taxon>
        <taxon>Symmachiella</taxon>
    </lineage>
</organism>
<evidence type="ECO:0000256" key="1">
    <source>
        <dbReference type="SAM" id="MobiDB-lite"/>
    </source>
</evidence>
<keyword evidence="3" id="KW-1185">Reference proteome</keyword>
<feature type="region of interest" description="Disordered" evidence="1">
    <location>
        <begin position="113"/>
        <end position="140"/>
    </location>
</feature>
<protein>
    <submittedName>
        <fullName evidence="2">Uncharacterized protein</fullName>
    </submittedName>
</protein>
<reference evidence="2 3" key="1">
    <citation type="submission" date="2019-02" db="EMBL/GenBank/DDBJ databases">
        <title>Deep-cultivation of Planctomycetes and their phenomic and genomic characterization uncovers novel biology.</title>
        <authorList>
            <person name="Wiegand S."/>
            <person name="Jogler M."/>
            <person name="Boedeker C."/>
            <person name="Pinto D."/>
            <person name="Vollmers J."/>
            <person name="Rivas-Marin E."/>
            <person name="Kohn T."/>
            <person name="Peeters S.H."/>
            <person name="Heuer A."/>
            <person name="Rast P."/>
            <person name="Oberbeckmann S."/>
            <person name="Bunk B."/>
            <person name="Jeske O."/>
            <person name="Meyerdierks A."/>
            <person name="Storesund J.E."/>
            <person name="Kallscheuer N."/>
            <person name="Luecker S."/>
            <person name="Lage O.M."/>
            <person name="Pohl T."/>
            <person name="Merkel B.J."/>
            <person name="Hornburger P."/>
            <person name="Mueller R.-W."/>
            <person name="Bruemmer F."/>
            <person name="Labrenz M."/>
            <person name="Spormann A.M."/>
            <person name="Op den Camp H."/>
            <person name="Overmann J."/>
            <person name="Amann R."/>
            <person name="Jetten M.S.M."/>
            <person name="Mascher T."/>
            <person name="Medema M.H."/>
            <person name="Devos D.P."/>
            <person name="Kaster A.-K."/>
            <person name="Ovreas L."/>
            <person name="Rohde M."/>
            <person name="Galperin M.Y."/>
            <person name="Jogler C."/>
        </authorList>
    </citation>
    <scope>NUCLEOTIDE SEQUENCE [LARGE SCALE GENOMIC DNA]</scope>
    <source>
        <strain evidence="2 3">Mal52</strain>
    </source>
</reference>
<gene>
    <name evidence="2" type="ORF">Mal52_59100</name>
</gene>